<protein>
    <submittedName>
        <fullName evidence="1">Uncharacterized protein</fullName>
    </submittedName>
</protein>
<accession>A0ABR2NEW2</accession>
<comment type="caution">
    <text evidence="1">The sequence shown here is derived from an EMBL/GenBank/DDBJ whole genome shotgun (WGS) entry which is preliminary data.</text>
</comment>
<reference evidence="1 2" key="1">
    <citation type="journal article" date="2024" name="G3 (Bethesda)">
        <title>Genome assembly of Hibiscus sabdariffa L. provides insights into metabolisms of medicinal natural products.</title>
        <authorList>
            <person name="Kim T."/>
        </authorList>
    </citation>
    <scope>NUCLEOTIDE SEQUENCE [LARGE SCALE GENOMIC DNA]</scope>
    <source>
        <strain evidence="1">TK-2024</strain>
        <tissue evidence="1">Old leaves</tissue>
    </source>
</reference>
<sequence>MWECLICTHGNSSMKKEKGFPESFLENNNSNGPLWLLPFRHGYMKLGILELQLALSGGLGSVAELLTTFSVLRAGGIIAKKTFKPKSESIRPMPIPSLPWSK</sequence>
<organism evidence="1 2">
    <name type="scientific">Hibiscus sabdariffa</name>
    <name type="common">roselle</name>
    <dbReference type="NCBI Taxonomy" id="183260"/>
    <lineage>
        <taxon>Eukaryota</taxon>
        <taxon>Viridiplantae</taxon>
        <taxon>Streptophyta</taxon>
        <taxon>Embryophyta</taxon>
        <taxon>Tracheophyta</taxon>
        <taxon>Spermatophyta</taxon>
        <taxon>Magnoliopsida</taxon>
        <taxon>eudicotyledons</taxon>
        <taxon>Gunneridae</taxon>
        <taxon>Pentapetalae</taxon>
        <taxon>rosids</taxon>
        <taxon>malvids</taxon>
        <taxon>Malvales</taxon>
        <taxon>Malvaceae</taxon>
        <taxon>Malvoideae</taxon>
        <taxon>Hibiscus</taxon>
    </lineage>
</organism>
<keyword evidence="2" id="KW-1185">Reference proteome</keyword>
<name>A0ABR2NEW2_9ROSI</name>
<dbReference type="Proteomes" id="UP001396334">
    <property type="component" value="Unassembled WGS sequence"/>
</dbReference>
<gene>
    <name evidence="1" type="ORF">V6N11_045206</name>
</gene>
<dbReference type="EMBL" id="JBBPBN010000160">
    <property type="protein sequence ID" value="KAK8974641.1"/>
    <property type="molecule type" value="Genomic_DNA"/>
</dbReference>
<evidence type="ECO:0000313" key="1">
    <source>
        <dbReference type="EMBL" id="KAK8974641.1"/>
    </source>
</evidence>
<proteinExistence type="predicted"/>
<evidence type="ECO:0000313" key="2">
    <source>
        <dbReference type="Proteomes" id="UP001396334"/>
    </source>
</evidence>